<sequence>MPLCSTVSGDGRRRSLHPGNCGSEARYNPEFLQRVASSGRMVVCVWGMLTKNHLGPIAWIEGKFRIDKYCKILKDVAIPHLKHLQLPDTAFVFQQNRSPVHSSEKVDALLHQPNITILE</sequence>
<protein>
    <submittedName>
        <fullName evidence="1">Uncharacterized protein</fullName>
    </submittedName>
</protein>
<comment type="caution">
    <text evidence="1">The sequence shown here is derived from an EMBL/GenBank/DDBJ whole genome shotgun (WGS) entry which is preliminary data.</text>
</comment>
<evidence type="ECO:0000313" key="2">
    <source>
        <dbReference type="Proteomes" id="UP000821865"/>
    </source>
</evidence>
<evidence type="ECO:0000313" key="1">
    <source>
        <dbReference type="EMBL" id="KAH7979825.1"/>
    </source>
</evidence>
<organism evidence="1 2">
    <name type="scientific">Dermacentor silvarum</name>
    <name type="common">Tick</name>
    <dbReference type="NCBI Taxonomy" id="543639"/>
    <lineage>
        <taxon>Eukaryota</taxon>
        <taxon>Metazoa</taxon>
        <taxon>Ecdysozoa</taxon>
        <taxon>Arthropoda</taxon>
        <taxon>Chelicerata</taxon>
        <taxon>Arachnida</taxon>
        <taxon>Acari</taxon>
        <taxon>Parasitiformes</taxon>
        <taxon>Ixodida</taxon>
        <taxon>Ixodoidea</taxon>
        <taxon>Ixodidae</taxon>
        <taxon>Rhipicephalinae</taxon>
        <taxon>Dermacentor</taxon>
    </lineage>
</organism>
<name>A0ACB8DZL0_DERSI</name>
<dbReference type="Proteomes" id="UP000821865">
    <property type="component" value="Chromosome 1"/>
</dbReference>
<reference evidence="1" key="1">
    <citation type="submission" date="2020-05" db="EMBL/GenBank/DDBJ databases">
        <title>Large-scale comparative analyses of tick genomes elucidate their genetic diversity and vector capacities.</title>
        <authorList>
            <person name="Jia N."/>
            <person name="Wang J."/>
            <person name="Shi W."/>
            <person name="Du L."/>
            <person name="Sun Y."/>
            <person name="Zhan W."/>
            <person name="Jiang J."/>
            <person name="Wang Q."/>
            <person name="Zhang B."/>
            <person name="Ji P."/>
            <person name="Sakyi L.B."/>
            <person name="Cui X."/>
            <person name="Yuan T."/>
            <person name="Jiang B."/>
            <person name="Yang W."/>
            <person name="Lam T.T.-Y."/>
            <person name="Chang Q."/>
            <person name="Ding S."/>
            <person name="Wang X."/>
            <person name="Zhu J."/>
            <person name="Ruan X."/>
            <person name="Zhao L."/>
            <person name="Wei J."/>
            <person name="Que T."/>
            <person name="Du C."/>
            <person name="Cheng J."/>
            <person name="Dai P."/>
            <person name="Han X."/>
            <person name="Huang E."/>
            <person name="Gao Y."/>
            <person name="Liu J."/>
            <person name="Shao H."/>
            <person name="Ye R."/>
            <person name="Li L."/>
            <person name="Wei W."/>
            <person name="Wang X."/>
            <person name="Wang C."/>
            <person name="Yang T."/>
            <person name="Huo Q."/>
            <person name="Li W."/>
            <person name="Guo W."/>
            <person name="Chen H."/>
            <person name="Zhou L."/>
            <person name="Ni X."/>
            <person name="Tian J."/>
            <person name="Zhou Y."/>
            <person name="Sheng Y."/>
            <person name="Liu T."/>
            <person name="Pan Y."/>
            <person name="Xia L."/>
            <person name="Li J."/>
            <person name="Zhao F."/>
            <person name="Cao W."/>
        </authorList>
    </citation>
    <scope>NUCLEOTIDE SEQUENCE</scope>
    <source>
        <strain evidence="1">Dsil-2018</strain>
    </source>
</reference>
<proteinExistence type="predicted"/>
<gene>
    <name evidence="1" type="ORF">HPB49_011454</name>
</gene>
<accession>A0ACB8DZL0</accession>
<dbReference type="EMBL" id="CM023470">
    <property type="protein sequence ID" value="KAH7979825.1"/>
    <property type="molecule type" value="Genomic_DNA"/>
</dbReference>
<keyword evidence="2" id="KW-1185">Reference proteome</keyword>